<keyword evidence="3" id="KW-1185">Reference proteome</keyword>
<name>A0A5B7EZY2_PORTR</name>
<sequence>MSAYRNQHLESIIIIIIIKFSRMITPQCTKHLPFSDVSGGPSPPCTTTPLLRSPLRHAQ</sequence>
<feature type="region of interest" description="Disordered" evidence="1">
    <location>
        <begin position="34"/>
        <end position="59"/>
    </location>
</feature>
<reference evidence="2 3" key="1">
    <citation type="submission" date="2019-05" db="EMBL/GenBank/DDBJ databases">
        <title>Another draft genome of Portunus trituberculatus and its Hox gene families provides insights of decapod evolution.</title>
        <authorList>
            <person name="Jeong J.-H."/>
            <person name="Song I."/>
            <person name="Kim S."/>
            <person name="Choi T."/>
            <person name="Kim D."/>
            <person name="Ryu S."/>
            <person name="Kim W."/>
        </authorList>
    </citation>
    <scope>NUCLEOTIDE SEQUENCE [LARGE SCALE GENOMIC DNA]</scope>
    <source>
        <tissue evidence="2">Muscle</tissue>
    </source>
</reference>
<gene>
    <name evidence="2" type="ORF">E2C01_031919</name>
</gene>
<dbReference type="EMBL" id="VSRR010004058">
    <property type="protein sequence ID" value="MPC38413.1"/>
    <property type="molecule type" value="Genomic_DNA"/>
</dbReference>
<protein>
    <submittedName>
        <fullName evidence="2">Uncharacterized protein</fullName>
    </submittedName>
</protein>
<proteinExistence type="predicted"/>
<evidence type="ECO:0000256" key="1">
    <source>
        <dbReference type="SAM" id="MobiDB-lite"/>
    </source>
</evidence>
<organism evidence="2 3">
    <name type="scientific">Portunus trituberculatus</name>
    <name type="common">Swimming crab</name>
    <name type="synonym">Neptunus trituberculatus</name>
    <dbReference type="NCBI Taxonomy" id="210409"/>
    <lineage>
        <taxon>Eukaryota</taxon>
        <taxon>Metazoa</taxon>
        <taxon>Ecdysozoa</taxon>
        <taxon>Arthropoda</taxon>
        <taxon>Crustacea</taxon>
        <taxon>Multicrustacea</taxon>
        <taxon>Malacostraca</taxon>
        <taxon>Eumalacostraca</taxon>
        <taxon>Eucarida</taxon>
        <taxon>Decapoda</taxon>
        <taxon>Pleocyemata</taxon>
        <taxon>Brachyura</taxon>
        <taxon>Eubrachyura</taxon>
        <taxon>Portunoidea</taxon>
        <taxon>Portunidae</taxon>
        <taxon>Portuninae</taxon>
        <taxon>Portunus</taxon>
    </lineage>
</organism>
<dbReference type="AlphaFoldDB" id="A0A5B7EZY2"/>
<comment type="caution">
    <text evidence="2">The sequence shown here is derived from an EMBL/GenBank/DDBJ whole genome shotgun (WGS) entry which is preliminary data.</text>
</comment>
<dbReference type="Proteomes" id="UP000324222">
    <property type="component" value="Unassembled WGS sequence"/>
</dbReference>
<accession>A0A5B7EZY2</accession>
<evidence type="ECO:0000313" key="3">
    <source>
        <dbReference type="Proteomes" id="UP000324222"/>
    </source>
</evidence>
<evidence type="ECO:0000313" key="2">
    <source>
        <dbReference type="EMBL" id="MPC38413.1"/>
    </source>
</evidence>